<dbReference type="Gene3D" id="2.30.22.10">
    <property type="entry name" value="Head domain of nucleotide exchange factor GrpE"/>
    <property type="match status" value="1"/>
</dbReference>
<dbReference type="SUPFAM" id="SSF51064">
    <property type="entry name" value="Head domain of nucleotide exchange factor GrpE"/>
    <property type="match status" value="1"/>
</dbReference>
<dbReference type="PANTHER" id="PTHR21237">
    <property type="entry name" value="GRPE PROTEIN"/>
    <property type="match status" value="1"/>
</dbReference>
<keyword evidence="8" id="KW-1185">Reference proteome</keyword>
<evidence type="ECO:0000313" key="8">
    <source>
        <dbReference type="Proteomes" id="UP001059252"/>
    </source>
</evidence>
<accession>A0ABY5R8H6</accession>
<keyword evidence="3" id="KW-0346">Stress response</keyword>
<evidence type="ECO:0000256" key="1">
    <source>
        <dbReference type="ARBA" id="ARBA00009054"/>
    </source>
</evidence>
<dbReference type="InterPro" id="IPR013805">
    <property type="entry name" value="GrpE_CC"/>
</dbReference>
<organism evidence="7 8">
    <name type="scientific">Mycoplasma iguanae</name>
    <dbReference type="NCBI Taxonomy" id="292461"/>
    <lineage>
        <taxon>Bacteria</taxon>
        <taxon>Bacillati</taxon>
        <taxon>Mycoplasmatota</taxon>
        <taxon>Mollicutes</taxon>
        <taxon>Mycoplasmataceae</taxon>
        <taxon>Mycoplasma</taxon>
    </lineage>
</organism>
<dbReference type="Pfam" id="PF01025">
    <property type="entry name" value="GrpE"/>
    <property type="match status" value="1"/>
</dbReference>
<feature type="compositionally biased region" description="Basic and acidic residues" evidence="6">
    <location>
        <begin position="1"/>
        <end position="11"/>
    </location>
</feature>
<reference evidence="7" key="1">
    <citation type="submission" date="2022-08" db="EMBL/GenBank/DDBJ databases">
        <title>Complete genome of Mycoplasma iguanae type strain 2327.</title>
        <authorList>
            <person name="Spergser J."/>
        </authorList>
    </citation>
    <scope>NUCLEOTIDE SEQUENCE</scope>
    <source>
        <strain evidence="7">2327</strain>
    </source>
</reference>
<comment type="function">
    <text evidence="3">Participates actively in the response to hyperosmotic and heat shock by preventing the aggregation of stress-denatured proteins, in association with DnaK and GrpE. It is the nucleotide exchange factor for DnaK and may function as a thermosensor. Unfolded proteins bind initially to DnaJ; upon interaction with the DnaJ-bound protein, DnaK hydrolyzes its bound ATP, resulting in the formation of a stable complex. GrpE releases ADP from DnaK; ATP binding to DnaK triggers the release of the substrate protein, thus completing the reaction cycle. Several rounds of ATP-dependent interactions between DnaJ, DnaK and GrpE are required for fully efficient folding.</text>
</comment>
<evidence type="ECO:0000256" key="6">
    <source>
        <dbReference type="SAM" id="MobiDB-lite"/>
    </source>
</evidence>
<dbReference type="Gene3D" id="3.90.20.20">
    <property type="match status" value="1"/>
</dbReference>
<comment type="subunit">
    <text evidence="3">Homodimer.</text>
</comment>
<name>A0ABY5R8H6_9MOLU</name>
<evidence type="ECO:0000256" key="5">
    <source>
        <dbReference type="SAM" id="Coils"/>
    </source>
</evidence>
<dbReference type="SUPFAM" id="SSF58014">
    <property type="entry name" value="Coiled-coil domain of nucleotide exchange factor GrpE"/>
    <property type="match status" value="1"/>
</dbReference>
<comment type="subcellular location">
    <subcellularLocation>
        <location evidence="3">Cytoplasm</location>
    </subcellularLocation>
</comment>
<evidence type="ECO:0000256" key="2">
    <source>
        <dbReference type="ARBA" id="ARBA00023186"/>
    </source>
</evidence>
<evidence type="ECO:0000256" key="3">
    <source>
        <dbReference type="HAMAP-Rule" id="MF_01151"/>
    </source>
</evidence>
<dbReference type="EMBL" id="CP102734">
    <property type="protein sequence ID" value="UVD81611.1"/>
    <property type="molecule type" value="Genomic_DNA"/>
</dbReference>
<keyword evidence="3" id="KW-0963">Cytoplasm</keyword>
<dbReference type="PANTHER" id="PTHR21237:SF23">
    <property type="entry name" value="GRPE PROTEIN HOMOLOG, MITOCHONDRIAL"/>
    <property type="match status" value="1"/>
</dbReference>
<dbReference type="InterPro" id="IPR009012">
    <property type="entry name" value="GrpE_head"/>
</dbReference>
<feature type="region of interest" description="Disordered" evidence="6">
    <location>
        <begin position="1"/>
        <end position="29"/>
    </location>
</feature>
<dbReference type="Proteomes" id="UP001059252">
    <property type="component" value="Chromosome"/>
</dbReference>
<evidence type="ECO:0000313" key="7">
    <source>
        <dbReference type="EMBL" id="UVD81611.1"/>
    </source>
</evidence>
<gene>
    <name evidence="3" type="primary">grpE</name>
    <name evidence="7" type="ORF">NV226_02710</name>
</gene>
<keyword evidence="5" id="KW-0175">Coiled coil</keyword>
<dbReference type="PRINTS" id="PR00773">
    <property type="entry name" value="GRPEPROTEIN"/>
</dbReference>
<dbReference type="RefSeq" id="WP_258210785.1">
    <property type="nucleotide sequence ID" value="NZ_CP102734.1"/>
</dbReference>
<comment type="similarity">
    <text evidence="1 3 4">Belongs to the GrpE family.</text>
</comment>
<dbReference type="InterPro" id="IPR000740">
    <property type="entry name" value="GrpE"/>
</dbReference>
<feature type="coiled-coil region" evidence="5">
    <location>
        <begin position="41"/>
        <end position="118"/>
    </location>
</feature>
<feature type="compositionally biased region" description="Polar residues" evidence="6">
    <location>
        <begin position="12"/>
        <end position="27"/>
    </location>
</feature>
<sequence>MEKEIKKENQESQKTCESNAKSCQTQCEKTKNPEECKKSKKVEHKKNKVTAEQKIKDLESLLKKEQEKNMNLLLDNAKLQAEIIKNNEDFTEKAKRLASKAQEELNKLKAENYNKMEAEVAEIKKYSLQKFLENFLIPLNNLNLAIQAGNNQENVAVNNYVRGFEMIVSQMENILESFGLSKIIPQIGDKYDPEIHEIFELVQDSGKETETILKVQSIGYKLHDRVIKPANVLVAK</sequence>
<protein>
    <recommendedName>
        <fullName evidence="3">Protein GrpE</fullName>
    </recommendedName>
    <alternativeName>
        <fullName evidence="3">HSP-70 cofactor</fullName>
    </alternativeName>
</protein>
<keyword evidence="2 3" id="KW-0143">Chaperone</keyword>
<dbReference type="CDD" id="cd00446">
    <property type="entry name" value="GrpE"/>
    <property type="match status" value="1"/>
</dbReference>
<proteinExistence type="inferred from homology"/>
<dbReference type="HAMAP" id="MF_01151">
    <property type="entry name" value="GrpE"/>
    <property type="match status" value="1"/>
</dbReference>
<evidence type="ECO:0000256" key="4">
    <source>
        <dbReference type="RuleBase" id="RU004478"/>
    </source>
</evidence>